<dbReference type="AlphaFoldDB" id="A0A2P2IRM2"/>
<reference evidence="1" key="1">
    <citation type="submission" date="2018-02" db="EMBL/GenBank/DDBJ databases">
        <title>Rhizophora mucronata_Transcriptome.</title>
        <authorList>
            <person name="Meera S.P."/>
            <person name="Sreeshan A."/>
            <person name="Augustine A."/>
        </authorList>
    </citation>
    <scope>NUCLEOTIDE SEQUENCE</scope>
    <source>
        <tissue evidence="1">Leaf</tissue>
    </source>
</reference>
<name>A0A2P2IRM2_RHIMU</name>
<organism evidence="1">
    <name type="scientific">Rhizophora mucronata</name>
    <name type="common">Asiatic mangrove</name>
    <dbReference type="NCBI Taxonomy" id="61149"/>
    <lineage>
        <taxon>Eukaryota</taxon>
        <taxon>Viridiplantae</taxon>
        <taxon>Streptophyta</taxon>
        <taxon>Embryophyta</taxon>
        <taxon>Tracheophyta</taxon>
        <taxon>Spermatophyta</taxon>
        <taxon>Magnoliopsida</taxon>
        <taxon>eudicotyledons</taxon>
        <taxon>Gunneridae</taxon>
        <taxon>Pentapetalae</taxon>
        <taxon>rosids</taxon>
        <taxon>fabids</taxon>
        <taxon>Malpighiales</taxon>
        <taxon>Rhizophoraceae</taxon>
        <taxon>Rhizophora</taxon>
    </lineage>
</organism>
<evidence type="ECO:0000313" key="1">
    <source>
        <dbReference type="EMBL" id="MBW83836.1"/>
    </source>
</evidence>
<accession>A0A2P2IRM2</accession>
<protein>
    <submittedName>
        <fullName evidence="1">Uncharacterized protein</fullName>
    </submittedName>
</protein>
<proteinExistence type="predicted"/>
<dbReference type="EMBL" id="GGEC01003353">
    <property type="protein sequence ID" value="MBW83836.1"/>
    <property type="molecule type" value="Transcribed_RNA"/>
</dbReference>
<sequence length="56" mass="6156">MQLYRPIPAVILPSILLKALYLSEQVMKNIITIHSKQSTDTSTLGKNVNPKNSCSG</sequence>